<evidence type="ECO:0000256" key="3">
    <source>
        <dbReference type="RuleBase" id="RU003345"/>
    </source>
</evidence>
<organism evidence="5 6">
    <name type="scientific">Streptomyces gibsoniae</name>
    <dbReference type="NCBI Taxonomy" id="3075529"/>
    <lineage>
        <taxon>Bacteria</taxon>
        <taxon>Bacillati</taxon>
        <taxon>Actinomycetota</taxon>
        <taxon>Actinomycetes</taxon>
        <taxon>Kitasatosporales</taxon>
        <taxon>Streptomycetaceae</taxon>
        <taxon>Streptomyces</taxon>
    </lineage>
</organism>
<comment type="similarity">
    <text evidence="3">Belongs to the aldehyde dehydrogenase family.</text>
</comment>
<feature type="domain" description="Aldehyde dehydrogenase" evidence="4">
    <location>
        <begin position="29"/>
        <end position="490"/>
    </location>
</feature>
<dbReference type="InterPro" id="IPR015590">
    <property type="entry name" value="Aldehyde_DH_dom"/>
</dbReference>
<name>A0ABU2U7F9_9ACTN</name>
<proteinExistence type="inferred from homology"/>
<dbReference type="InterPro" id="IPR016162">
    <property type="entry name" value="Ald_DH_N"/>
</dbReference>
<feature type="active site" evidence="2">
    <location>
        <position position="265"/>
    </location>
</feature>
<keyword evidence="6" id="KW-1185">Reference proteome</keyword>
<gene>
    <name evidence="5" type="ORF">RM764_40375</name>
</gene>
<evidence type="ECO:0000259" key="4">
    <source>
        <dbReference type="Pfam" id="PF00171"/>
    </source>
</evidence>
<evidence type="ECO:0000256" key="2">
    <source>
        <dbReference type="PROSITE-ProRule" id="PRU10007"/>
    </source>
</evidence>
<dbReference type="PROSITE" id="PS00687">
    <property type="entry name" value="ALDEHYDE_DEHYDR_GLU"/>
    <property type="match status" value="1"/>
</dbReference>
<comment type="caution">
    <text evidence="5">The sequence shown here is derived from an EMBL/GenBank/DDBJ whole genome shotgun (WGS) entry which is preliminary data.</text>
</comment>
<dbReference type="InterPro" id="IPR016160">
    <property type="entry name" value="Ald_DH_CS_CYS"/>
</dbReference>
<accession>A0ABU2U7F9</accession>
<dbReference type="Pfam" id="PF00171">
    <property type="entry name" value="Aldedh"/>
    <property type="match status" value="1"/>
</dbReference>
<dbReference type="RefSeq" id="WP_311700599.1">
    <property type="nucleotide sequence ID" value="NZ_JAVREY010000096.1"/>
</dbReference>
<dbReference type="Gene3D" id="3.40.309.10">
    <property type="entry name" value="Aldehyde Dehydrogenase, Chain A, domain 2"/>
    <property type="match status" value="1"/>
</dbReference>
<dbReference type="PANTHER" id="PTHR11699">
    <property type="entry name" value="ALDEHYDE DEHYDROGENASE-RELATED"/>
    <property type="match status" value="1"/>
</dbReference>
<keyword evidence="1 3" id="KW-0560">Oxidoreductase</keyword>
<dbReference type="InterPro" id="IPR016163">
    <property type="entry name" value="Ald_DH_C"/>
</dbReference>
<evidence type="ECO:0000313" key="6">
    <source>
        <dbReference type="Proteomes" id="UP001183809"/>
    </source>
</evidence>
<dbReference type="SUPFAM" id="SSF53720">
    <property type="entry name" value="ALDH-like"/>
    <property type="match status" value="1"/>
</dbReference>
<dbReference type="InterPro" id="IPR016161">
    <property type="entry name" value="Ald_DH/histidinol_DH"/>
</dbReference>
<sequence>MRSVSAALGQEAAAFLARPHLLYIGGHFVPAADGKTFSTYDPSSSEHLAEVAYAGAADVTAAVTAARTALDGDWGRLPASARGQLLARLADLIERHAPELAELEAIDGGKPVVVNEAMDIPAAVEHFRYYSGWPTKLEGSTIPVMAPGTLCYTRLEPVGVCAQIIPWNFPLMMAAWKLAPALAAGCTIVLKPAEQTPLTALRLAELVHEAGFPPGTVNVLTGDGTTGAELVAHPGVDKVAFTGSTAVGREIAARAGADFKRVTLELGGKSPNIVLADADVAAAIAGAFDGIYFNSGQSCVAGSRLYVHRSLYDDVVAGLAAAARQAPVGPALDRSTGYGPVVSAEQYHRVRDYIEDGIAAGATLLAGEVPPAEPAGGWFVRPVVFTEVNPDMRISREEIFGPVLVVAPFDDVDEAVTLANDTAYGLAAGVWTRDLRQAHSLAARVKAGMFYVNGWALGDPAAPWGGMKASGIGREMGRANLDAYLEVKTVWTVYDPQ</sequence>
<evidence type="ECO:0000256" key="1">
    <source>
        <dbReference type="ARBA" id="ARBA00023002"/>
    </source>
</evidence>
<evidence type="ECO:0000313" key="5">
    <source>
        <dbReference type="EMBL" id="MDT0469158.1"/>
    </source>
</evidence>
<dbReference type="Gene3D" id="3.40.605.10">
    <property type="entry name" value="Aldehyde Dehydrogenase, Chain A, domain 1"/>
    <property type="match status" value="1"/>
</dbReference>
<dbReference type="Proteomes" id="UP001183809">
    <property type="component" value="Unassembled WGS sequence"/>
</dbReference>
<dbReference type="PROSITE" id="PS00070">
    <property type="entry name" value="ALDEHYDE_DEHYDR_CYS"/>
    <property type="match status" value="1"/>
</dbReference>
<dbReference type="EMBL" id="JAVREY010000096">
    <property type="protein sequence ID" value="MDT0469158.1"/>
    <property type="molecule type" value="Genomic_DNA"/>
</dbReference>
<dbReference type="InterPro" id="IPR029510">
    <property type="entry name" value="Ald_DH_CS_GLU"/>
</dbReference>
<reference evidence="6" key="1">
    <citation type="submission" date="2023-07" db="EMBL/GenBank/DDBJ databases">
        <title>30 novel species of actinomycetes from the DSMZ collection.</title>
        <authorList>
            <person name="Nouioui I."/>
        </authorList>
    </citation>
    <scope>NUCLEOTIDE SEQUENCE [LARGE SCALE GENOMIC DNA]</scope>
    <source>
        <strain evidence="6">DSM 41699</strain>
    </source>
</reference>
<protein>
    <submittedName>
        <fullName evidence="5">Aldehyde dehydrogenase family protein</fullName>
    </submittedName>
</protein>